<proteinExistence type="predicted"/>
<protein>
    <submittedName>
        <fullName evidence="3">J domain-containing protein</fullName>
    </submittedName>
</protein>
<evidence type="ECO:0000313" key="3">
    <source>
        <dbReference type="EMBL" id="MEG3435538.1"/>
    </source>
</evidence>
<dbReference type="Proteomes" id="UP001328733">
    <property type="component" value="Unassembled WGS sequence"/>
</dbReference>
<dbReference type="CDD" id="cd06257">
    <property type="entry name" value="DnaJ"/>
    <property type="match status" value="1"/>
</dbReference>
<sequence length="306" mass="35587">MADRFLSILLYVSLILAAFWFITPRKQPRRHPAYHLACLLEDAPESALTGQSYPLATPLATPIACIVPRLWHDYYRNSLARVDIDYWQWRDKPEVDRVCPELNWLLSLPPATGHVKEILETLAGGRDPFYHPYLDLRAIERGNNLAVLADRVGKGRFAERDFRTHRKAREEFRQWHLQACQRLGKERLKAVYRVCYGASWEFIATILYPSDRSLAVLLVGDPSPDWWRILGITPLTPDSRVEIAYKTLLRYWHPDRNSHPNATEITARLNHAYECYQSVRSRSAPDKAPLWLKIRSWMSENGNIQV</sequence>
<gene>
    <name evidence="3" type="ORF">V0288_00255</name>
</gene>
<dbReference type="InterPro" id="IPR001623">
    <property type="entry name" value="DnaJ_domain"/>
</dbReference>
<dbReference type="PROSITE" id="PS50076">
    <property type="entry name" value="DNAJ_2"/>
    <property type="match status" value="1"/>
</dbReference>
<accession>A0AAW9QEI1</accession>
<keyword evidence="1" id="KW-0472">Membrane</keyword>
<dbReference type="Pfam" id="PF00226">
    <property type="entry name" value="DnaJ"/>
    <property type="match status" value="1"/>
</dbReference>
<evidence type="ECO:0000313" key="4">
    <source>
        <dbReference type="Proteomes" id="UP001328733"/>
    </source>
</evidence>
<dbReference type="RefSeq" id="WP_332862988.1">
    <property type="nucleotide sequence ID" value="NZ_JBAFSM010000001.1"/>
</dbReference>
<feature type="transmembrane region" description="Helical" evidence="1">
    <location>
        <begin position="6"/>
        <end position="23"/>
    </location>
</feature>
<name>A0AAW9QEI1_9CHRO</name>
<dbReference type="Gene3D" id="1.10.287.110">
    <property type="entry name" value="DnaJ domain"/>
    <property type="match status" value="1"/>
</dbReference>
<keyword evidence="1" id="KW-0812">Transmembrane</keyword>
<evidence type="ECO:0000259" key="2">
    <source>
        <dbReference type="PROSITE" id="PS50076"/>
    </source>
</evidence>
<dbReference type="InterPro" id="IPR036869">
    <property type="entry name" value="J_dom_sf"/>
</dbReference>
<evidence type="ECO:0000256" key="1">
    <source>
        <dbReference type="SAM" id="Phobius"/>
    </source>
</evidence>
<keyword evidence="4" id="KW-1185">Reference proteome</keyword>
<dbReference type="AlphaFoldDB" id="A0AAW9QEI1"/>
<feature type="domain" description="J" evidence="2">
    <location>
        <begin position="225"/>
        <end position="289"/>
    </location>
</feature>
<dbReference type="SMART" id="SM00271">
    <property type="entry name" value="DnaJ"/>
    <property type="match status" value="1"/>
</dbReference>
<comment type="caution">
    <text evidence="3">The sequence shown here is derived from an EMBL/GenBank/DDBJ whole genome shotgun (WGS) entry which is preliminary data.</text>
</comment>
<organism evidence="3 4">
    <name type="scientific">Pannus brasiliensis CCIBt3594</name>
    <dbReference type="NCBI Taxonomy" id="1427578"/>
    <lineage>
        <taxon>Bacteria</taxon>
        <taxon>Bacillati</taxon>
        <taxon>Cyanobacteriota</taxon>
        <taxon>Cyanophyceae</taxon>
        <taxon>Oscillatoriophycideae</taxon>
        <taxon>Chroococcales</taxon>
        <taxon>Microcystaceae</taxon>
        <taxon>Pannus</taxon>
    </lineage>
</organism>
<keyword evidence="1" id="KW-1133">Transmembrane helix</keyword>
<dbReference type="SUPFAM" id="SSF46565">
    <property type="entry name" value="Chaperone J-domain"/>
    <property type="match status" value="1"/>
</dbReference>
<dbReference type="EMBL" id="JBAFSM010000001">
    <property type="protein sequence ID" value="MEG3435538.1"/>
    <property type="molecule type" value="Genomic_DNA"/>
</dbReference>
<reference evidence="3 4" key="1">
    <citation type="submission" date="2024-01" db="EMBL/GenBank/DDBJ databases">
        <title>Genomic insights into the taxonomy and metabolism of the cyanobacterium Pannus brasiliensis CCIBt3594.</title>
        <authorList>
            <person name="Machado M."/>
            <person name="Botero N.B."/>
            <person name="Andreote A.P.D."/>
            <person name="Feitosa A.M.T."/>
            <person name="Popin R."/>
            <person name="Sivonen K."/>
            <person name="Fiore M.F."/>
        </authorList>
    </citation>
    <scope>NUCLEOTIDE SEQUENCE [LARGE SCALE GENOMIC DNA]</scope>
    <source>
        <strain evidence="3 4">CCIBt3594</strain>
    </source>
</reference>